<keyword evidence="3" id="KW-0547">Nucleotide-binding</keyword>
<evidence type="ECO:0000259" key="2">
    <source>
        <dbReference type="Pfam" id="PF13625"/>
    </source>
</evidence>
<evidence type="ECO:0000256" key="1">
    <source>
        <dbReference type="SAM" id="MobiDB-lite"/>
    </source>
</evidence>
<dbReference type="RefSeq" id="WP_259623759.1">
    <property type="nucleotide sequence ID" value="NZ_JANYMP010000006.1"/>
</dbReference>
<evidence type="ECO:0000313" key="4">
    <source>
        <dbReference type="Proteomes" id="UP001141259"/>
    </source>
</evidence>
<dbReference type="Proteomes" id="UP001141259">
    <property type="component" value="Unassembled WGS sequence"/>
</dbReference>
<accession>A0A9X3AFH0</accession>
<dbReference type="GO" id="GO:0004386">
    <property type="term" value="F:helicase activity"/>
    <property type="evidence" value="ECO:0007669"/>
    <property type="project" value="UniProtKB-KW"/>
</dbReference>
<reference evidence="3" key="1">
    <citation type="submission" date="2022-08" db="EMBL/GenBank/DDBJ databases">
        <authorList>
            <person name="Tistechok S."/>
            <person name="Samborskyy M."/>
            <person name="Roman I."/>
        </authorList>
    </citation>
    <scope>NUCLEOTIDE SEQUENCE</scope>
    <source>
        <strain evidence="3">DSM 103496</strain>
    </source>
</reference>
<dbReference type="AlphaFoldDB" id="A0A9X3AFH0"/>
<feature type="region of interest" description="Disordered" evidence="1">
    <location>
        <begin position="123"/>
        <end position="154"/>
    </location>
</feature>
<dbReference type="InterPro" id="IPR032830">
    <property type="entry name" value="XPB/Ssl2_N"/>
</dbReference>
<keyword evidence="3" id="KW-0378">Hydrolase</keyword>
<dbReference type="EMBL" id="JANYMP010000006">
    <property type="protein sequence ID" value="MCS7478261.1"/>
    <property type="molecule type" value="Genomic_DNA"/>
</dbReference>
<dbReference type="Pfam" id="PF13625">
    <property type="entry name" value="Helicase_C_3"/>
    <property type="match status" value="1"/>
</dbReference>
<sequence>MGRKSALATWLHQLDPAALEKILLRRQDAAESQPHTLRRLADELSVVSSVRRAVDALDQGCLDVLNTALHLGEGMSGEALAKALRVPCGDADFDRALTGLREAALLWPIGEGCLRTVGGLRPIDAPPSRITPPPPPPRRSDRVGTCVEDSASAPASSTVDGVTRLVELCDGQAIAVRRYGGGIGIRELRRMASVLHADEQRVRLWVELAVHAELLAVEELDRRALMSGGDVPQHLLPSTTSDEWRAAPPARRLVDLVRAWPRMNWAPATAKPRSALADQVSDLGAAVRAGVLARFGSEPDTVVLNVADVVAELAWQVPAVHSAAGTAAAVVEAEALGLVSLGCLTELGRALLVDEGVEEAADRLIPPATGVARLQADLTAVVSGLPTASLSALLDSVADSDERDTASVWRFSAESVRRALDGGRDADRLLADLSEVAENSLPQPLVYLVRDVERRHGQVTVTPVACCVRTADPGLFDEIAQHRSLSCLGLVVLGPGVLASVKSADETLEALRGAGYAPTSSDVAGAPIIGRVERRRIVPNRPKQAGGRPQWRTPLSRSDVARLAADLIRRELPESPPPPKQAESPRISTARLLRDQSLFLPDAEVILLAEALITRTSVEIKVASGPRQTVEHVITPVGHAAGNLTATTDGGPREFPVSHIRSVRVLG</sequence>
<organism evidence="3 4">
    <name type="scientific">Umezawaea endophytica</name>
    <dbReference type="NCBI Taxonomy" id="1654476"/>
    <lineage>
        <taxon>Bacteria</taxon>
        <taxon>Bacillati</taxon>
        <taxon>Actinomycetota</taxon>
        <taxon>Actinomycetes</taxon>
        <taxon>Pseudonocardiales</taxon>
        <taxon>Pseudonocardiaceae</taxon>
        <taxon>Umezawaea</taxon>
    </lineage>
</organism>
<evidence type="ECO:0000313" key="3">
    <source>
        <dbReference type="EMBL" id="MCS7478261.1"/>
    </source>
</evidence>
<gene>
    <name evidence="3" type="ORF">NZH93_15485</name>
</gene>
<keyword evidence="3" id="KW-0347">Helicase</keyword>
<name>A0A9X3AFH0_9PSEU</name>
<keyword evidence="3" id="KW-0067">ATP-binding</keyword>
<feature type="domain" description="Helicase XPB/Ssl2 N-terminal" evidence="2">
    <location>
        <begin position="374"/>
        <end position="490"/>
    </location>
</feature>
<proteinExistence type="predicted"/>
<keyword evidence="4" id="KW-1185">Reference proteome</keyword>
<protein>
    <submittedName>
        <fullName evidence="3">Helicase-associated domain-containing protein</fullName>
    </submittedName>
</protein>
<comment type="caution">
    <text evidence="3">The sequence shown here is derived from an EMBL/GenBank/DDBJ whole genome shotgun (WGS) entry which is preliminary data.</text>
</comment>